<proteinExistence type="predicted"/>
<dbReference type="GO" id="GO:0046872">
    <property type="term" value="F:metal ion binding"/>
    <property type="evidence" value="ECO:0007669"/>
    <property type="project" value="UniProtKB-KW"/>
</dbReference>
<dbReference type="PANTHER" id="PTHR11236">
    <property type="entry name" value="AMINOBENZOATE/ANTHRANILATE SYNTHASE"/>
    <property type="match status" value="1"/>
</dbReference>
<accession>A0A401FJM4</accession>
<dbReference type="PANTHER" id="PTHR11236:SF48">
    <property type="entry name" value="ISOCHORISMATE SYNTHASE MENF"/>
    <property type="match status" value="1"/>
</dbReference>
<dbReference type="GO" id="GO:0004049">
    <property type="term" value="F:anthranilate synthase activity"/>
    <property type="evidence" value="ECO:0007669"/>
    <property type="project" value="UniProtKB-EC"/>
</dbReference>
<gene>
    <name evidence="6" type="ORF">NBRC111893_634</name>
</gene>
<dbReference type="SUPFAM" id="SSF56322">
    <property type="entry name" value="ADC synthase"/>
    <property type="match status" value="1"/>
</dbReference>
<comment type="cofactor">
    <cofactor evidence="1">
        <name>Mg(2+)</name>
        <dbReference type="ChEBI" id="CHEBI:18420"/>
    </cofactor>
</comment>
<evidence type="ECO:0000256" key="2">
    <source>
        <dbReference type="ARBA" id="ARBA00022723"/>
    </source>
</evidence>
<keyword evidence="3" id="KW-0460">Magnesium</keyword>
<dbReference type="AlphaFoldDB" id="A0A401FJM4"/>
<organism evidence="6 7">
    <name type="scientific">Lentilactobacillus kosonis</name>
    <dbReference type="NCBI Taxonomy" id="2810561"/>
    <lineage>
        <taxon>Bacteria</taxon>
        <taxon>Bacillati</taxon>
        <taxon>Bacillota</taxon>
        <taxon>Bacilli</taxon>
        <taxon>Lactobacillales</taxon>
        <taxon>Lactobacillaceae</taxon>
        <taxon>Lentilactobacillus</taxon>
    </lineage>
</organism>
<evidence type="ECO:0000259" key="5">
    <source>
        <dbReference type="Pfam" id="PF00425"/>
    </source>
</evidence>
<evidence type="ECO:0000256" key="3">
    <source>
        <dbReference type="ARBA" id="ARBA00022842"/>
    </source>
</evidence>
<keyword evidence="2" id="KW-0479">Metal-binding</keyword>
<evidence type="ECO:0000313" key="6">
    <source>
        <dbReference type="EMBL" id="GAY72488.1"/>
    </source>
</evidence>
<dbReference type="InterPro" id="IPR005801">
    <property type="entry name" value="ADC_synthase"/>
</dbReference>
<evidence type="ECO:0000256" key="1">
    <source>
        <dbReference type="ARBA" id="ARBA00001946"/>
    </source>
</evidence>
<dbReference type="STRING" id="1138822.PL11_004155"/>
<feature type="domain" description="Chorismate-utilising enzyme C-terminal" evidence="5">
    <location>
        <begin position="1"/>
        <end position="191"/>
    </location>
</feature>
<keyword evidence="7" id="KW-1185">Reference proteome</keyword>
<dbReference type="GO" id="GO:0000162">
    <property type="term" value="P:L-tryptophan biosynthetic process"/>
    <property type="evidence" value="ECO:0007669"/>
    <property type="project" value="TreeGrafter"/>
</dbReference>
<name>A0A401FJM4_9LACO</name>
<evidence type="ECO:0000256" key="4">
    <source>
        <dbReference type="ARBA" id="ARBA00023239"/>
    </source>
</evidence>
<sequence>MGASPETLITKRNQSLFSYPLAGTRRRGKTVFEDEKFANELQASEKELSEHNMLIDLGRNDLGRVSKFGSVKVVSARNLLKFANVMHLGSVIESIVSEKATSMDIVDAVLPAGTLSGAPKVSAMQLIAQLENNKRGIYGGGIGYLGFDGDLDLCIGIRLVYRKGNQLVIHSGAGIVADSIAKYEYQEFNNKARGVVNSLYSISQEEPAHEFSN</sequence>
<dbReference type="Gene3D" id="3.60.120.10">
    <property type="entry name" value="Anthranilate synthase"/>
    <property type="match status" value="1"/>
</dbReference>
<comment type="caution">
    <text evidence="6">The sequence shown here is derived from an EMBL/GenBank/DDBJ whole genome shotgun (WGS) entry which is preliminary data.</text>
</comment>
<protein>
    <submittedName>
        <fullName evidence="6">Anthranilate synthase, aminase component</fullName>
        <ecNumber evidence="6">4.1.3.27</ecNumber>
    </submittedName>
</protein>
<evidence type="ECO:0000313" key="7">
    <source>
        <dbReference type="Proteomes" id="UP000286974"/>
    </source>
</evidence>
<reference evidence="6 7" key="1">
    <citation type="submission" date="2017-11" db="EMBL/GenBank/DDBJ databases">
        <title>Draft Genome Sequence of Lactobacillus curieae NBRC 111893 isolated from Koso, a Japanese sugar-Vegetable Fermented Beverage.</title>
        <authorList>
            <person name="Chiou T.Y."/>
            <person name="Oshima K."/>
            <person name="Suda W."/>
            <person name="Hattori M."/>
            <person name="Takahashi T."/>
        </authorList>
    </citation>
    <scope>NUCLEOTIDE SEQUENCE [LARGE SCALE GENOMIC DNA]</scope>
    <source>
        <strain evidence="6 7">NBRC111893</strain>
    </source>
</reference>
<keyword evidence="4 6" id="KW-0456">Lyase</keyword>
<dbReference type="EC" id="4.1.3.27" evidence="6"/>
<dbReference type="Proteomes" id="UP000286974">
    <property type="component" value="Unassembled WGS sequence"/>
</dbReference>
<dbReference type="InterPro" id="IPR019999">
    <property type="entry name" value="Anth_synth_I-like"/>
</dbReference>
<dbReference type="PRINTS" id="PR00095">
    <property type="entry name" value="ANTSNTHASEI"/>
</dbReference>
<dbReference type="InterPro" id="IPR015890">
    <property type="entry name" value="Chorismate_C"/>
</dbReference>
<dbReference type="Pfam" id="PF00425">
    <property type="entry name" value="Chorismate_bind"/>
    <property type="match status" value="1"/>
</dbReference>
<dbReference type="EMBL" id="BEXA01000001">
    <property type="protein sequence ID" value="GAY72488.1"/>
    <property type="molecule type" value="Genomic_DNA"/>
</dbReference>